<dbReference type="GO" id="GO:0047617">
    <property type="term" value="F:fatty acyl-CoA hydrolase activity"/>
    <property type="evidence" value="ECO:0007669"/>
    <property type="project" value="TreeGrafter"/>
</dbReference>
<dbReference type="AlphaFoldDB" id="A0A162UDM1"/>
<keyword evidence="6" id="KW-1185">Reference proteome</keyword>
<dbReference type="CDD" id="cd00586">
    <property type="entry name" value="4HBT"/>
    <property type="match status" value="1"/>
</dbReference>
<dbReference type="PIRSF" id="PIRSF003230">
    <property type="entry name" value="YbgC"/>
    <property type="match status" value="1"/>
</dbReference>
<dbReference type="OrthoDB" id="9800856at2"/>
<keyword evidence="2" id="KW-0378">Hydrolase</keyword>
<evidence type="ECO:0000313" key="4">
    <source>
        <dbReference type="EMBL" id="OPG15346.1"/>
    </source>
</evidence>
<dbReference type="PANTHER" id="PTHR31793">
    <property type="entry name" value="4-HYDROXYBENZOYL-COA THIOESTERASE FAMILY MEMBER"/>
    <property type="match status" value="1"/>
</dbReference>
<dbReference type="InterPro" id="IPR029069">
    <property type="entry name" value="HotDog_dom_sf"/>
</dbReference>
<dbReference type="EMBL" id="MWPS01000038">
    <property type="protein sequence ID" value="OPG15346.1"/>
    <property type="molecule type" value="Genomic_DNA"/>
</dbReference>
<evidence type="ECO:0000313" key="6">
    <source>
        <dbReference type="Proteomes" id="UP000190229"/>
    </source>
</evidence>
<protein>
    <submittedName>
        <fullName evidence="4">Uncharacterized protein</fullName>
    </submittedName>
</protein>
<dbReference type="InterPro" id="IPR006684">
    <property type="entry name" value="YbgC/YbaW"/>
</dbReference>
<dbReference type="NCBIfam" id="TIGR00051">
    <property type="entry name" value="YbgC/FadM family acyl-CoA thioesterase"/>
    <property type="match status" value="1"/>
</dbReference>
<dbReference type="InterPro" id="IPR050563">
    <property type="entry name" value="4-hydroxybenzoyl-CoA_TE"/>
</dbReference>
<dbReference type="RefSeq" id="WP_067563668.1">
    <property type="nucleotide sequence ID" value="NZ_LSUQ01000015.1"/>
</dbReference>
<evidence type="ECO:0000256" key="2">
    <source>
        <dbReference type="ARBA" id="ARBA00022801"/>
    </source>
</evidence>
<gene>
    <name evidence="3" type="ORF">AYW79_06850</name>
    <name evidence="4" type="ORF">B2M26_12875</name>
</gene>
<dbReference type="Gene3D" id="3.10.129.10">
    <property type="entry name" value="Hotdog Thioesterase"/>
    <property type="match status" value="1"/>
</dbReference>
<dbReference type="Pfam" id="PF13279">
    <property type="entry name" value="4HBT_2"/>
    <property type="match status" value="1"/>
</dbReference>
<dbReference type="STRING" id="1765683.B2M26_12875"/>
<evidence type="ECO:0000256" key="1">
    <source>
        <dbReference type="ARBA" id="ARBA00005953"/>
    </source>
</evidence>
<dbReference type="EMBL" id="LSUQ01000015">
    <property type="protein sequence ID" value="OAG94136.1"/>
    <property type="molecule type" value="Genomic_DNA"/>
</dbReference>
<evidence type="ECO:0000313" key="5">
    <source>
        <dbReference type="Proteomes" id="UP000077421"/>
    </source>
</evidence>
<dbReference type="PANTHER" id="PTHR31793:SF27">
    <property type="entry name" value="NOVEL THIOESTERASE SUPERFAMILY DOMAIN AND SAPOSIN A-TYPE DOMAIN CONTAINING PROTEIN (0610012H03RIK)"/>
    <property type="match status" value="1"/>
</dbReference>
<name>A0A162UDM1_9BACL</name>
<organism evidence="4 6">
    <name type="scientific">Ferroacidibacillus organovorans</name>
    <dbReference type="NCBI Taxonomy" id="1765683"/>
    <lineage>
        <taxon>Bacteria</taxon>
        <taxon>Bacillati</taxon>
        <taxon>Bacillota</taxon>
        <taxon>Bacilli</taxon>
        <taxon>Bacillales</taxon>
        <taxon>Alicyclobacillaceae</taxon>
        <taxon>Ferroacidibacillus</taxon>
    </lineage>
</organism>
<reference evidence="3 5" key="1">
    <citation type="submission" date="2016-02" db="EMBL/GenBank/DDBJ databases">
        <title>Draft genome sequence of Acidibacillus ferrooxidans SLC66.</title>
        <authorList>
            <person name="Oliveira G."/>
            <person name="Nancucheo I."/>
            <person name="Dall'Agnol H."/>
            <person name="Johnson B."/>
            <person name="Oliveira R."/>
            <person name="Nunes G.L."/>
            <person name="Tzotzos G."/>
            <person name="Orellana S.C."/>
            <person name="Salim A.C."/>
            <person name="Araujo F.M."/>
        </authorList>
    </citation>
    <scope>NUCLEOTIDE SEQUENCE [LARGE SCALE GENOMIC DNA]</scope>
    <source>
        <strain evidence="3 5">SLC66</strain>
    </source>
</reference>
<dbReference type="Proteomes" id="UP000077421">
    <property type="component" value="Unassembled WGS sequence"/>
</dbReference>
<comment type="similarity">
    <text evidence="1">Belongs to the 4-hydroxybenzoyl-CoA thioesterase family.</text>
</comment>
<accession>A0A162UDM1</accession>
<proteinExistence type="inferred from homology"/>
<dbReference type="Proteomes" id="UP000190229">
    <property type="component" value="Unassembled WGS sequence"/>
</dbReference>
<evidence type="ECO:0000313" key="3">
    <source>
        <dbReference type="EMBL" id="OAG94136.1"/>
    </source>
</evidence>
<comment type="caution">
    <text evidence="4">The sequence shown here is derived from an EMBL/GenBank/DDBJ whole genome shotgun (WGS) entry which is preliminary data.</text>
</comment>
<sequence length="139" mass="16063">MSKKSVTTVRVRYAETDQMGVAWHGNYIAWFEAGRTDWIRAAGLSYRQLEEEGVLLPVLRVEAEYLKATHFDDELTIETQLASYEGVRVSFGYVVYAVDGQCMAKGKTEHAFVSREMKPLRIPRHRPDLHDIFIRRQEA</sequence>
<reference evidence="4 6" key="2">
    <citation type="submission" date="2017-02" db="EMBL/GenBank/DDBJ databases">
        <title>Draft genome of Acidibacillus ferrooxidans Huett2.</title>
        <authorList>
            <person name="Schopf S."/>
        </authorList>
    </citation>
    <scope>NUCLEOTIDE SEQUENCE [LARGE SCALE GENOMIC DNA]</scope>
    <source>
        <strain evidence="4 6">Huett2</strain>
    </source>
</reference>
<dbReference type="SUPFAM" id="SSF54637">
    <property type="entry name" value="Thioesterase/thiol ester dehydrase-isomerase"/>
    <property type="match status" value="1"/>
</dbReference>